<dbReference type="PANTHER" id="PTHR30572:SF4">
    <property type="entry name" value="ABC TRANSPORTER PERMEASE YTRF"/>
    <property type="match status" value="1"/>
</dbReference>
<feature type="transmembrane region" description="Helical" evidence="7">
    <location>
        <begin position="413"/>
        <end position="432"/>
    </location>
</feature>
<evidence type="ECO:0000259" key="8">
    <source>
        <dbReference type="Pfam" id="PF02687"/>
    </source>
</evidence>
<comment type="similarity">
    <text evidence="6">Belongs to the ABC-4 integral membrane protein family.</text>
</comment>
<keyword evidence="4 7" id="KW-1133">Transmembrane helix</keyword>
<dbReference type="Pfam" id="PF02687">
    <property type="entry name" value="FtsX"/>
    <property type="match status" value="2"/>
</dbReference>
<keyword evidence="3 7" id="KW-0812">Transmembrane</keyword>
<dbReference type="InterPro" id="IPR003838">
    <property type="entry name" value="ABC3_permease_C"/>
</dbReference>
<feature type="transmembrane region" description="Helical" evidence="7">
    <location>
        <begin position="269"/>
        <end position="295"/>
    </location>
</feature>
<evidence type="ECO:0000256" key="7">
    <source>
        <dbReference type="SAM" id="Phobius"/>
    </source>
</evidence>
<gene>
    <name evidence="9" type="ORF">UFOPK3001_00764</name>
</gene>
<evidence type="ECO:0000256" key="2">
    <source>
        <dbReference type="ARBA" id="ARBA00022475"/>
    </source>
</evidence>
<feature type="domain" description="ABC3 transporter permease C-terminal" evidence="8">
    <location>
        <begin position="726"/>
        <end position="841"/>
    </location>
</feature>
<evidence type="ECO:0000256" key="6">
    <source>
        <dbReference type="ARBA" id="ARBA00038076"/>
    </source>
</evidence>
<dbReference type="EMBL" id="CAFAAJ010000037">
    <property type="protein sequence ID" value="CAB4797953.1"/>
    <property type="molecule type" value="Genomic_DNA"/>
</dbReference>
<comment type="subcellular location">
    <subcellularLocation>
        <location evidence="1">Cell membrane</location>
        <topology evidence="1">Multi-pass membrane protein</topology>
    </subcellularLocation>
</comment>
<keyword evidence="5 7" id="KW-0472">Membrane</keyword>
<name>A0A6J6XQ54_9ZZZZ</name>
<dbReference type="PANTHER" id="PTHR30572">
    <property type="entry name" value="MEMBRANE COMPONENT OF TRANSPORTER-RELATED"/>
    <property type="match status" value="1"/>
</dbReference>
<dbReference type="GO" id="GO:0022857">
    <property type="term" value="F:transmembrane transporter activity"/>
    <property type="evidence" value="ECO:0007669"/>
    <property type="project" value="TreeGrafter"/>
</dbReference>
<dbReference type="GO" id="GO:0005886">
    <property type="term" value="C:plasma membrane"/>
    <property type="evidence" value="ECO:0007669"/>
    <property type="project" value="UniProtKB-SubCell"/>
</dbReference>
<evidence type="ECO:0000256" key="4">
    <source>
        <dbReference type="ARBA" id="ARBA00022989"/>
    </source>
</evidence>
<feature type="transmembrane region" description="Helical" evidence="7">
    <location>
        <begin position="444"/>
        <end position="465"/>
    </location>
</feature>
<feature type="transmembrane region" description="Helical" evidence="7">
    <location>
        <begin position="362"/>
        <end position="384"/>
    </location>
</feature>
<feature type="transmembrane region" description="Helical" evidence="7">
    <location>
        <begin position="495"/>
        <end position="515"/>
    </location>
</feature>
<feature type="transmembrane region" description="Helical" evidence="7">
    <location>
        <begin position="774"/>
        <end position="800"/>
    </location>
</feature>
<protein>
    <submittedName>
        <fullName evidence="9">Unannotated protein</fullName>
    </submittedName>
</protein>
<evidence type="ECO:0000313" key="9">
    <source>
        <dbReference type="EMBL" id="CAB4797953.1"/>
    </source>
</evidence>
<feature type="transmembrane region" description="Helical" evidence="7">
    <location>
        <begin position="812"/>
        <end position="832"/>
    </location>
</feature>
<accession>A0A6J6XQ54</accession>
<dbReference type="AlphaFoldDB" id="A0A6J6XQ54"/>
<feature type="transmembrane region" description="Helical" evidence="7">
    <location>
        <begin position="722"/>
        <end position="747"/>
    </location>
</feature>
<evidence type="ECO:0000256" key="1">
    <source>
        <dbReference type="ARBA" id="ARBA00004651"/>
    </source>
</evidence>
<feature type="transmembrane region" description="Helical" evidence="7">
    <location>
        <begin position="316"/>
        <end position="342"/>
    </location>
</feature>
<proteinExistence type="inferred from homology"/>
<keyword evidence="2" id="KW-1003">Cell membrane</keyword>
<evidence type="ECO:0000256" key="3">
    <source>
        <dbReference type="ARBA" id="ARBA00022692"/>
    </source>
</evidence>
<organism evidence="9">
    <name type="scientific">freshwater metagenome</name>
    <dbReference type="NCBI Taxonomy" id="449393"/>
    <lineage>
        <taxon>unclassified sequences</taxon>
        <taxon>metagenomes</taxon>
        <taxon>ecological metagenomes</taxon>
    </lineage>
</organism>
<evidence type="ECO:0000256" key="5">
    <source>
        <dbReference type="ARBA" id="ARBA00023136"/>
    </source>
</evidence>
<dbReference type="InterPro" id="IPR050250">
    <property type="entry name" value="Macrolide_Exporter_MacB"/>
</dbReference>
<feature type="domain" description="ABC3 transporter permease C-terminal" evidence="8">
    <location>
        <begin position="273"/>
        <end position="394"/>
    </location>
</feature>
<reference evidence="9" key="1">
    <citation type="submission" date="2020-05" db="EMBL/GenBank/DDBJ databases">
        <authorList>
            <person name="Chiriac C."/>
            <person name="Salcher M."/>
            <person name="Ghai R."/>
            <person name="Kavagutti S V."/>
        </authorList>
    </citation>
    <scope>NUCLEOTIDE SEQUENCE</scope>
</reference>
<sequence length="849" mass="88668">MLRIALKGVLARKTRLLLTSLAVMLGTAFLTGTTVFTDTIKGTFDNLFSNVFENVDAYVRSGDVIEQDFGDAQRGKISGTLVEQIREVPGVVAAEVSVQQFAVIVDKQGKPVGKPGGGPPTFGATVGTDTIGFWRFETGRAPQDGTEVAVDVNSYVRGKFSIGDRIKVTAVSGTREFTLVGAAQFGTVDSPGGATFALFDDLTAAEFLNGKSDAYDAIIVRGDGSVSEAELVDRIRSEIGTAGVETLTGEAIEEENKSDIQKGLSFFSVFLKVFAFIALFVATFVIYNLFSITVAQRRRENALLRAVGASRWQVTFALLVEAFVIGLVGSLIGLVSGVGLAVGLRSLLNAAGVDLPSTGVSLRGSTVVTTLIVGLVVTAASALLPAIRSSKVPPVAALRDEAIEPDAWSRSRLVWGVLLLGVGIAGVMGALFGGKLVLLGPGALGLFTGLFVLGPLVAGPLARLAGIPLRSLRGITGQMGAENAARNPKRTARTAAALLVGAALVAAVTVMASSIKASVRAIFADQFQGDLTVTVQSFGFGGLPITLAPALDSLPEIEVATGVGIAVAKLPERAKGTSVTVVDPSTVSALFDLKVVEGLLTDLDRTSIAISKDKAESLDKGIGSTITFSSLGGTQRDLRVVAVYEEDTLAGGFTVSRAVFEGADDNLFDFGVYMLKNEGVSDTAAKSAVDAVVRELAPAGKTKTRVEYIDSQTKQVDPLLNLIYGLLALSVVIAAIGIVITLLLSVYERRRELGLLRAIGMTRSQVRSSIRWEALIVTLIGAVEGVAIGLALGFAVVAALKDKGLNQFSVPIIRMASIFVIAIVLGVLAAIIPARRATKVNVLEAISTN</sequence>